<dbReference type="PANTHER" id="PTHR24251:SF37">
    <property type="entry name" value="CUB DOMAIN-CONTAINING PROTEIN"/>
    <property type="match status" value="1"/>
</dbReference>
<comment type="caution">
    <text evidence="3">Lacks conserved residue(s) required for the propagation of feature annotation.</text>
</comment>
<keyword evidence="8" id="KW-1185">Reference proteome</keyword>
<dbReference type="Gene3D" id="2.60.120.290">
    <property type="entry name" value="Spermadhesin, CUB domain"/>
    <property type="match status" value="1"/>
</dbReference>
<evidence type="ECO:0000256" key="5">
    <source>
        <dbReference type="SAM" id="SignalP"/>
    </source>
</evidence>
<gene>
    <name evidence="7" type="ORF">DAPPUDRAFT_114690</name>
</gene>
<dbReference type="EMBL" id="GL732658">
    <property type="protein sequence ID" value="EFX68305.1"/>
    <property type="molecule type" value="Genomic_DNA"/>
</dbReference>
<dbReference type="CDD" id="cd00041">
    <property type="entry name" value="CUB"/>
    <property type="match status" value="1"/>
</dbReference>
<dbReference type="PhylomeDB" id="E9HIY9"/>
<dbReference type="InParanoid" id="E9HIY9"/>
<organism evidence="7 8">
    <name type="scientific">Daphnia pulex</name>
    <name type="common">Water flea</name>
    <dbReference type="NCBI Taxonomy" id="6669"/>
    <lineage>
        <taxon>Eukaryota</taxon>
        <taxon>Metazoa</taxon>
        <taxon>Ecdysozoa</taxon>
        <taxon>Arthropoda</taxon>
        <taxon>Crustacea</taxon>
        <taxon>Branchiopoda</taxon>
        <taxon>Diplostraca</taxon>
        <taxon>Cladocera</taxon>
        <taxon>Anomopoda</taxon>
        <taxon>Daphniidae</taxon>
        <taxon>Daphnia</taxon>
    </lineage>
</organism>
<dbReference type="InterPro" id="IPR000859">
    <property type="entry name" value="CUB_dom"/>
</dbReference>
<dbReference type="KEGG" id="dpx:DAPPUDRAFT_114690"/>
<evidence type="ECO:0000259" key="6">
    <source>
        <dbReference type="PROSITE" id="PS01180"/>
    </source>
</evidence>
<dbReference type="PANTHER" id="PTHR24251">
    <property type="entry name" value="OVOCHYMASE-RELATED"/>
    <property type="match status" value="1"/>
</dbReference>
<feature type="domain" description="CUB" evidence="6">
    <location>
        <begin position="108"/>
        <end position="222"/>
    </location>
</feature>
<accession>E9HIY9</accession>
<dbReference type="SMART" id="SM00042">
    <property type="entry name" value="CUB"/>
    <property type="match status" value="1"/>
</dbReference>
<keyword evidence="5" id="KW-0732">Signal</keyword>
<dbReference type="Proteomes" id="UP000000305">
    <property type="component" value="Unassembled WGS sequence"/>
</dbReference>
<feature type="region of interest" description="Disordered" evidence="4">
    <location>
        <begin position="45"/>
        <end position="92"/>
    </location>
</feature>
<proteinExistence type="predicted"/>
<dbReference type="InterPro" id="IPR035914">
    <property type="entry name" value="Sperma_CUB_dom_sf"/>
</dbReference>
<evidence type="ECO:0000313" key="8">
    <source>
        <dbReference type="Proteomes" id="UP000000305"/>
    </source>
</evidence>
<feature type="chain" id="PRO_5003238153" description="CUB domain-containing protein" evidence="5">
    <location>
        <begin position="17"/>
        <end position="222"/>
    </location>
</feature>
<dbReference type="OrthoDB" id="5954286at2759"/>
<keyword evidence="2" id="KW-1015">Disulfide bond</keyword>
<evidence type="ECO:0000256" key="4">
    <source>
        <dbReference type="SAM" id="MobiDB-lite"/>
    </source>
</evidence>
<evidence type="ECO:0000256" key="1">
    <source>
        <dbReference type="ARBA" id="ARBA00022737"/>
    </source>
</evidence>
<protein>
    <recommendedName>
        <fullName evidence="6">CUB domain-containing protein</fullName>
    </recommendedName>
</protein>
<dbReference type="PROSITE" id="PS01180">
    <property type="entry name" value="CUB"/>
    <property type="match status" value="1"/>
</dbReference>
<dbReference type="GO" id="GO:0038024">
    <property type="term" value="F:cargo receptor activity"/>
    <property type="evidence" value="ECO:0000318"/>
    <property type="project" value="GO_Central"/>
</dbReference>
<name>E9HIY9_DAPPU</name>
<keyword evidence="1" id="KW-0677">Repeat</keyword>
<reference evidence="7 8" key="1">
    <citation type="journal article" date="2011" name="Science">
        <title>The ecoresponsive genome of Daphnia pulex.</title>
        <authorList>
            <person name="Colbourne J.K."/>
            <person name="Pfrender M.E."/>
            <person name="Gilbert D."/>
            <person name="Thomas W.K."/>
            <person name="Tucker A."/>
            <person name="Oakley T.H."/>
            <person name="Tokishita S."/>
            <person name="Aerts A."/>
            <person name="Arnold G.J."/>
            <person name="Basu M.K."/>
            <person name="Bauer D.J."/>
            <person name="Caceres C.E."/>
            <person name="Carmel L."/>
            <person name="Casola C."/>
            <person name="Choi J.H."/>
            <person name="Detter J.C."/>
            <person name="Dong Q."/>
            <person name="Dusheyko S."/>
            <person name="Eads B.D."/>
            <person name="Frohlich T."/>
            <person name="Geiler-Samerotte K.A."/>
            <person name="Gerlach D."/>
            <person name="Hatcher P."/>
            <person name="Jogdeo S."/>
            <person name="Krijgsveld J."/>
            <person name="Kriventseva E.V."/>
            <person name="Kultz D."/>
            <person name="Laforsch C."/>
            <person name="Lindquist E."/>
            <person name="Lopez J."/>
            <person name="Manak J.R."/>
            <person name="Muller J."/>
            <person name="Pangilinan J."/>
            <person name="Patwardhan R.P."/>
            <person name="Pitluck S."/>
            <person name="Pritham E.J."/>
            <person name="Rechtsteiner A."/>
            <person name="Rho M."/>
            <person name="Rogozin I.B."/>
            <person name="Sakarya O."/>
            <person name="Salamov A."/>
            <person name="Schaack S."/>
            <person name="Shapiro H."/>
            <person name="Shiga Y."/>
            <person name="Skalitzky C."/>
            <person name="Smith Z."/>
            <person name="Souvorov A."/>
            <person name="Sung W."/>
            <person name="Tang Z."/>
            <person name="Tsuchiya D."/>
            <person name="Tu H."/>
            <person name="Vos H."/>
            <person name="Wang M."/>
            <person name="Wolf Y.I."/>
            <person name="Yamagata H."/>
            <person name="Yamada T."/>
            <person name="Ye Y."/>
            <person name="Shaw J.R."/>
            <person name="Andrews J."/>
            <person name="Crease T.J."/>
            <person name="Tang H."/>
            <person name="Lucas S.M."/>
            <person name="Robertson H.M."/>
            <person name="Bork P."/>
            <person name="Koonin E.V."/>
            <person name="Zdobnov E.M."/>
            <person name="Grigoriev I.V."/>
            <person name="Lynch M."/>
            <person name="Boore J.L."/>
        </authorList>
    </citation>
    <scope>NUCLEOTIDE SEQUENCE [LARGE SCALE GENOMIC DNA]</scope>
</reference>
<evidence type="ECO:0000256" key="2">
    <source>
        <dbReference type="ARBA" id="ARBA00023157"/>
    </source>
</evidence>
<feature type="signal peptide" evidence="5">
    <location>
        <begin position="1"/>
        <end position="16"/>
    </location>
</feature>
<evidence type="ECO:0000313" key="7">
    <source>
        <dbReference type="EMBL" id="EFX68305.1"/>
    </source>
</evidence>
<evidence type="ECO:0000256" key="3">
    <source>
        <dbReference type="PROSITE-ProRule" id="PRU00059"/>
    </source>
</evidence>
<dbReference type="Pfam" id="PF00431">
    <property type="entry name" value="CUB"/>
    <property type="match status" value="1"/>
</dbReference>
<dbReference type="HOGENOM" id="CLU_1148225_0_0_1"/>
<feature type="compositionally biased region" description="Low complexity" evidence="4">
    <location>
        <begin position="46"/>
        <end position="92"/>
    </location>
</feature>
<dbReference type="SUPFAM" id="SSF49854">
    <property type="entry name" value="Spermadhesin, CUB domain"/>
    <property type="match status" value="1"/>
</dbReference>
<dbReference type="AlphaFoldDB" id="E9HIY9"/>
<sequence length="222" mass="23698">MKFFPIVFFLLVVAAAEVRDGICNYQQTPTTKLVARRTWPSQIANTTTTTTAKPTTVTTTVTTTSSSTTSTAQPSTVSTTRPTTTNSTTTATTPLPINVDCSVYNPGCGAVCTNATSAGTGVVQSRNFPGDYGKDNIDCFVTITVPEGKRIRLEFTTFNLETKIGWITVTDGITMYVISATGSTIPPAFTTTSNRVNISFSTYGSKKPDSATFNWQATYAAV</sequence>